<name>A0A0T9KZL8_YERKR</name>
<accession>A0A0T9KZL8</accession>
<organism evidence="1 2">
    <name type="scientific">Yersinia kristensenii</name>
    <dbReference type="NCBI Taxonomy" id="28152"/>
    <lineage>
        <taxon>Bacteria</taxon>
        <taxon>Pseudomonadati</taxon>
        <taxon>Pseudomonadota</taxon>
        <taxon>Gammaproteobacteria</taxon>
        <taxon>Enterobacterales</taxon>
        <taxon>Yersiniaceae</taxon>
        <taxon>Yersinia</taxon>
    </lineage>
</organism>
<evidence type="ECO:0000313" key="1">
    <source>
        <dbReference type="EMBL" id="CNE43043.1"/>
    </source>
</evidence>
<evidence type="ECO:0000313" key="2">
    <source>
        <dbReference type="Proteomes" id="UP000045824"/>
    </source>
</evidence>
<dbReference type="AlphaFoldDB" id="A0A0T9KZL8"/>
<protein>
    <submittedName>
        <fullName evidence="1">Uncharacterized protein</fullName>
    </submittedName>
</protein>
<dbReference type="EMBL" id="CPYI01000003">
    <property type="protein sequence ID" value="CNE43043.1"/>
    <property type="molecule type" value="Genomic_DNA"/>
</dbReference>
<reference evidence="1 2" key="1">
    <citation type="submission" date="2015-03" db="EMBL/GenBank/DDBJ databases">
        <authorList>
            <person name="Murphy D."/>
        </authorList>
    </citation>
    <scope>NUCLEOTIDE SEQUENCE [LARGE SCALE GENOMIC DNA]</scope>
    <source>
        <strain evidence="1 2">FCF326</strain>
    </source>
</reference>
<proteinExistence type="predicted"/>
<gene>
    <name evidence="1" type="ORF">ERS008491_01269</name>
</gene>
<dbReference type="Proteomes" id="UP000045824">
    <property type="component" value="Unassembled WGS sequence"/>
</dbReference>
<sequence length="79" mass="8983">MAKCSGCDASLSDSLIAEEEGKVYKSCPSCSERVGHHVFYRYDDFGMRDMGDGRYIVQSWCPDCRFKEPPVLQVSFECE</sequence>